<keyword evidence="2" id="KW-0808">Transferase</keyword>
<keyword evidence="3" id="KW-1185">Reference proteome</keyword>
<dbReference type="AlphaFoldDB" id="A0A2K8SPV4"/>
<dbReference type="EMBL" id="CP024785">
    <property type="protein sequence ID" value="AUB37489.1"/>
    <property type="molecule type" value="Genomic_DNA"/>
</dbReference>
<proteinExistence type="predicted"/>
<keyword evidence="2" id="KW-0548">Nucleotidyltransferase</keyword>
<dbReference type="Pfam" id="PF13701">
    <property type="entry name" value="DDE_Tnp_1_4"/>
    <property type="match status" value="1"/>
</dbReference>
<name>A0A2K8SPV4_9NOSO</name>
<reference evidence="2 3" key="1">
    <citation type="submission" date="2017-11" db="EMBL/GenBank/DDBJ databases">
        <title>Complete genome of a free-living desiccation-tolerant cyanobacterium and its photosynthetic adaptation to extreme terrestrial habitat.</title>
        <authorList>
            <person name="Shang J."/>
        </authorList>
    </citation>
    <scope>NUCLEOTIDE SEQUENCE [LARGE SCALE GENOMIC DNA]</scope>
    <source>
        <strain evidence="2 3">CCNUN1</strain>
    </source>
</reference>
<dbReference type="Proteomes" id="UP000232003">
    <property type="component" value="Chromosome"/>
</dbReference>
<feature type="domain" description="Transposase DDE" evidence="1">
    <location>
        <begin position="34"/>
        <end position="78"/>
    </location>
</feature>
<sequence length="82" mass="9214">MVSLLAIFMMTQPATRRQSPPQASLPKYFKFEQPKSPPVVVNFNGGQVTSDAGLSLIAELDRKLQITSRLARCFQDYQGKRI</sequence>
<protein>
    <submittedName>
        <fullName evidence="2">Spore coat polysaccharide biosynthesis protein SpsF, cytidylyltransferase family</fullName>
    </submittedName>
</protein>
<evidence type="ECO:0000313" key="2">
    <source>
        <dbReference type="EMBL" id="AUB37489.1"/>
    </source>
</evidence>
<dbReference type="GO" id="GO:0016779">
    <property type="term" value="F:nucleotidyltransferase activity"/>
    <property type="evidence" value="ECO:0007669"/>
    <property type="project" value="UniProtKB-KW"/>
</dbReference>
<dbReference type="KEGG" id="nfl:COO91_03434"/>
<organism evidence="2 3">
    <name type="scientific">Nostoc flagelliforme CCNUN1</name>
    <dbReference type="NCBI Taxonomy" id="2038116"/>
    <lineage>
        <taxon>Bacteria</taxon>
        <taxon>Bacillati</taxon>
        <taxon>Cyanobacteriota</taxon>
        <taxon>Cyanophyceae</taxon>
        <taxon>Nostocales</taxon>
        <taxon>Nostocaceae</taxon>
        <taxon>Nostoc</taxon>
    </lineage>
</organism>
<dbReference type="InterPro" id="IPR025668">
    <property type="entry name" value="Tnp_DDE_dom"/>
</dbReference>
<evidence type="ECO:0000313" key="3">
    <source>
        <dbReference type="Proteomes" id="UP000232003"/>
    </source>
</evidence>
<gene>
    <name evidence="2" type="ORF">COO91_03434</name>
</gene>
<accession>A0A2K8SPV4</accession>
<evidence type="ECO:0000259" key="1">
    <source>
        <dbReference type="Pfam" id="PF13701"/>
    </source>
</evidence>